<keyword evidence="3" id="KW-1185">Reference proteome</keyword>
<evidence type="ECO:0000256" key="1">
    <source>
        <dbReference type="SAM" id="MobiDB-lite"/>
    </source>
</evidence>
<feature type="non-terminal residue" evidence="2">
    <location>
        <position position="1"/>
    </location>
</feature>
<name>A0A5K0UBQ6_9VIRU</name>
<feature type="region of interest" description="Disordered" evidence="1">
    <location>
        <begin position="260"/>
        <end position="284"/>
    </location>
</feature>
<evidence type="ECO:0000313" key="2">
    <source>
        <dbReference type="EMBL" id="VBB18994.1"/>
    </source>
</evidence>
<dbReference type="EMBL" id="UPSH01000002">
    <property type="protein sequence ID" value="VBB18994.1"/>
    <property type="molecule type" value="Genomic_DNA"/>
</dbReference>
<sequence>LSLLEIYRVYTSYVGDPRYVYKLCSSRWIVILEKLPDTLCNEGRSNVIDMKYAKFRADKLLVVMIFEADKPTTKTQTITTQHKNIKTTYTVGKSVVPDFYDPRPNEVCSGGIHYFTTVDGAYYYRDPPNGYSGRWFAWNDAGKRMLDIDVSAESPFIDSSISDRLKNLSVKTTKYGDLVAIESNSVLTNTSTNTLINISTDPTSGQELKLSLEDNLSNYDTNNNSTREPDSNLIVFMKKRRILPRPTEEELTELRKISVKDKKKVSGHRQAKSDTVDLVGLTRD</sequence>
<evidence type="ECO:0000313" key="3">
    <source>
        <dbReference type="Proteomes" id="UP000594342"/>
    </source>
</evidence>
<reference evidence="2 3" key="1">
    <citation type="submission" date="2018-10" db="EMBL/GenBank/DDBJ databases">
        <authorList>
            <consortium name="IHU Genomes"/>
        </authorList>
    </citation>
    <scope>NUCLEOTIDE SEQUENCE [LARGE SCALE GENOMIC DNA]</scope>
    <source>
        <strain evidence="2 3">A1</strain>
    </source>
</reference>
<protein>
    <submittedName>
        <fullName evidence="2">Uncharacterized protein</fullName>
    </submittedName>
</protein>
<organism evidence="2 3">
    <name type="scientific">Yasminevirus sp. GU-2018</name>
    <dbReference type="NCBI Taxonomy" id="2420051"/>
    <lineage>
        <taxon>Viruses</taxon>
        <taxon>Varidnaviria</taxon>
        <taxon>Bamfordvirae</taxon>
        <taxon>Nucleocytoviricota</taxon>
        <taxon>Megaviricetes</taxon>
        <taxon>Imitervirales</taxon>
        <taxon>Mimiviridae</taxon>
        <taxon>Klosneuvirinae</taxon>
        <taxon>Yasminevirus</taxon>
        <taxon>Yasminevirus saudimassiliense</taxon>
    </lineage>
</organism>
<accession>A0A5K0UBQ6</accession>
<gene>
    <name evidence="2" type="ORF">YASMINEVIRUS_1526</name>
</gene>
<proteinExistence type="predicted"/>
<comment type="caution">
    <text evidence="2">The sequence shown here is derived from an EMBL/GenBank/DDBJ whole genome shotgun (WGS) entry which is preliminary data.</text>
</comment>
<feature type="compositionally biased region" description="Basic residues" evidence="1">
    <location>
        <begin position="261"/>
        <end position="270"/>
    </location>
</feature>
<dbReference type="Proteomes" id="UP000594342">
    <property type="component" value="Unassembled WGS sequence"/>
</dbReference>